<reference evidence="2 3" key="1">
    <citation type="submission" date="2019-06" db="EMBL/GenBank/DDBJ databases">
        <authorList>
            <person name="De-Chao Zhang Q."/>
        </authorList>
    </citation>
    <scope>NUCLEOTIDE SEQUENCE [LARGE SCALE GENOMIC DNA]</scope>
    <source>
        <strain evidence="2 3">KN1116</strain>
    </source>
</reference>
<evidence type="ECO:0000313" key="3">
    <source>
        <dbReference type="Proteomes" id="UP000818266"/>
    </source>
</evidence>
<reference evidence="2 3" key="2">
    <citation type="submission" date="2020-03" db="EMBL/GenBank/DDBJ databases">
        <title>Chryseoglobus sp. isolated from a deep-sea seamount.</title>
        <authorList>
            <person name="Zhang D.-C."/>
        </authorList>
    </citation>
    <scope>NUCLEOTIDE SEQUENCE [LARGE SCALE GENOMIC DNA]</scope>
    <source>
        <strain evidence="2 3">KN1116</strain>
    </source>
</reference>
<sequence length="101" mass="10345">MAPTTFGGVYTSSLGSCARVSSTSGTCFSAAITAASLMRPTPRSAPSATTSAARRRGPSPAVPALTARGQTFPRRPACTRRVRSGAPRSASPPARCWSTES</sequence>
<proteinExistence type="predicted"/>
<protein>
    <submittedName>
        <fullName evidence="2">Uncharacterized protein</fullName>
    </submittedName>
</protein>
<organism evidence="2 3">
    <name type="scientific">Microcella pacifica</name>
    <dbReference type="NCBI Taxonomy" id="2591847"/>
    <lineage>
        <taxon>Bacteria</taxon>
        <taxon>Bacillati</taxon>
        <taxon>Actinomycetota</taxon>
        <taxon>Actinomycetes</taxon>
        <taxon>Micrococcales</taxon>
        <taxon>Microbacteriaceae</taxon>
        <taxon>Microcella</taxon>
    </lineage>
</organism>
<gene>
    <name evidence="2" type="ORF">FK219_000790</name>
</gene>
<evidence type="ECO:0000313" key="2">
    <source>
        <dbReference type="EMBL" id="NHF61788.1"/>
    </source>
</evidence>
<evidence type="ECO:0000256" key="1">
    <source>
        <dbReference type="SAM" id="MobiDB-lite"/>
    </source>
</evidence>
<feature type="compositionally biased region" description="Low complexity" evidence="1">
    <location>
        <begin position="39"/>
        <end position="52"/>
    </location>
</feature>
<keyword evidence="3" id="KW-1185">Reference proteome</keyword>
<feature type="region of interest" description="Disordered" evidence="1">
    <location>
        <begin position="38"/>
        <end position="101"/>
    </location>
</feature>
<dbReference type="AlphaFoldDB" id="A0A9E5MHN3"/>
<dbReference type="Proteomes" id="UP000818266">
    <property type="component" value="Unassembled WGS sequence"/>
</dbReference>
<dbReference type="EMBL" id="VIKT02000001">
    <property type="protein sequence ID" value="NHF61788.1"/>
    <property type="molecule type" value="Genomic_DNA"/>
</dbReference>
<accession>A0A9E5MHN3</accession>
<comment type="caution">
    <text evidence="2">The sequence shown here is derived from an EMBL/GenBank/DDBJ whole genome shotgun (WGS) entry which is preliminary data.</text>
</comment>
<name>A0A9E5MHN3_9MICO</name>